<dbReference type="EMBL" id="JAVRHP010000034">
    <property type="protein sequence ID" value="MDT0650152.1"/>
    <property type="molecule type" value="Genomic_DNA"/>
</dbReference>
<reference evidence="2 3" key="1">
    <citation type="submission" date="2023-09" db="EMBL/GenBank/DDBJ databases">
        <authorList>
            <person name="Rey-Velasco X."/>
        </authorList>
    </citation>
    <scope>NUCLEOTIDE SEQUENCE [LARGE SCALE GENOMIC DNA]</scope>
    <source>
        <strain evidence="2 3">F297</strain>
    </source>
</reference>
<name>A0ABU3CUW4_9FLAO</name>
<evidence type="ECO:0000256" key="1">
    <source>
        <dbReference type="SAM" id="Phobius"/>
    </source>
</evidence>
<evidence type="ECO:0008006" key="4">
    <source>
        <dbReference type="Google" id="ProtNLM"/>
    </source>
</evidence>
<keyword evidence="1" id="KW-0812">Transmembrane</keyword>
<feature type="transmembrane region" description="Helical" evidence="1">
    <location>
        <begin position="86"/>
        <end position="105"/>
    </location>
</feature>
<accession>A0ABU3CUW4</accession>
<evidence type="ECO:0000313" key="2">
    <source>
        <dbReference type="EMBL" id="MDT0650152.1"/>
    </source>
</evidence>
<protein>
    <recommendedName>
        <fullName evidence="4">DUF998 domain-containing protein</fullName>
    </recommendedName>
</protein>
<feature type="transmembrane region" description="Helical" evidence="1">
    <location>
        <begin position="125"/>
        <end position="143"/>
    </location>
</feature>
<keyword evidence="1" id="KW-1133">Transmembrane helix</keyword>
<sequence length="227" mass="26182">MKQINPKKVLLGLLIVIGVLLTLNIISYLNLYYNHLDPESLFFRKTNFDEEKNAPSIFSACLHFIASILLTIVGFSKLKIENSKKFWWSLSFVFLFTGMDELLRIHEKIGGSISNTYETSGILHFAWVIPYVLAVFLLALFIFKPLFKLPKKTVINFIVAGFLFILGAVGVEMLTGWHIEHYQLDETKLFRIPDTFILSTIEELLEMLGMSLFVYAILLFLKKYRLS</sequence>
<dbReference type="Proteomes" id="UP001248819">
    <property type="component" value="Unassembled WGS sequence"/>
</dbReference>
<evidence type="ECO:0000313" key="3">
    <source>
        <dbReference type="Proteomes" id="UP001248819"/>
    </source>
</evidence>
<dbReference type="RefSeq" id="WP_311484353.1">
    <property type="nucleotide sequence ID" value="NZ_JAVRHP010000034.1"/>
</dbReference>
<feature type="transmembrane region" description="Helical" evidence="1">
    <location>
        <begin position="9"/>
        <end position="33"/>
    </location>
</feature>
<comment type="caution">
    <text evidence="2">The sequence shown here is derived from an EMBL/GenBank/DDBJ whole genome shotgun (WGS) entry which is preliminary data.</text>
</comment>
<organism evidence="2 3">
    <name type="scientific">Autumnicola edwardsiae</name>
    <dbReference type="NCBI Taxonomy" id="3075594"/>
    <lineage>
        <taxon>Bacteria</taxon>
        <taxon>Pseudomonadati</taxon>
        <taxon>Bacteroidota</taxon>
        <taxon>Flavobacteriia</taxon>
        <taxon>Flavobacteriales</taxon>
        <taxon>Flavobacteriaceae</taxon>
        <taxon>Autumnicola</taxon>
    </lineage>
</organism>
<feature type="transmembrane region" description="Helical" evidence="1">
    <location>
        <begin position="197"/>
        <end position="221"/>
    </location>
</feature>
<gene>
    <name evidence="2" type="ORF">RM529_08360</name>
</gene>
<keyword evidence="3" id="KW-1185">Reference proteome</keyword>
<feature type="transmembrane region" description="Helical" evidence="1">
    <location>
        <begin position="53"/>
        <end position="74"/>
    </location>
</feature>
<keyword evidence="1" id="KW-0472">Membrane</keyword>
<feature type="transmembrane region" description="Helical" evidence="1">
    <location>
        <begin position="155"/>
        <end position="177"/>
    </location>
</feature>
<proteinExistence type="predicted"/>